<dbReference type="OrthoDB" id="9998794at2"/>
<comment type="caution">
    <text evidence="1">The sequence shown here is derived from an EMBL/GenBank/DDBJ whole genome shotgun (WGS) entry which is preliminary data.</text>
</comment>
<keyword evidence="2" id="KW-1185">Reference proteome</keyword>
<dbReference type="AlphaFoldDB" id="A0A4Z0C9N1"/>
<reference evidence="1 2" key="1">
    <citation type="submission" date="2019-03" db="EMBL/GenBank/DDBJ databases">
        <title>Ramlibacter sp. 18x22-1, whole genome shotgun sequence.</title>
        <authorList>
            <person name="Zhang X."/>
            <person name="Feng G."/>
            <person name="Zhu H."/>
        </authorList>
    </citation>
    <scope>NUCLEOTIDE SEQUENCE [LARGE SCALE GENOMIC DNA]</scope>
    <source>
        <strain evidence="1 2">18x22-1</strain>
    </source>
</reference>
<dbReference type="Proteomes" id="UP000297839">
    <property type="component" value="Unassembled WGS sequence"/>
</dbReference>
<protein>
    <submittedName>
        <fullName evidence="1">Uncharacterized protein</fullName>
    </submittedName>
</protein>
<organism evidence="1 2">
    <name type="scientific">Ramlibacter humi</name>
    <dbReference type="NCBI Taxonomy" id="2530451"/>
    <lineage>
        <taxon>Bacteria</taxon>
        <taxon>Pseudomonadati</taxon>
        <taxon>Pseudomonadota</taxon>
        <taxon>Betaproteobacteria</taxon>
        <taxon>Burkholderiales</taxon>
        <taxon>Comamonadaceae</taxon>
        <taxon>Ramlibacter</taxon>
    </lineage>
</organism>
<evidence type="ECO:0000313" key="2">
    <source>
        <dbReference type="Proteomes" id="UP000297839"/>
    </source>
</evidence>
<name>A0A4Z0C9N1_9BURK</name>
<dbReference type="EMBL" id="SMLK01000001">
    <property type="protein sequence ID" value="TFZ08313.1"/>
    <property type="molecule type" value="Genomic_DNA"/>
</dbReference>
<sequence>MSVTRFQRAMRHWRTADARACVAEKTAVEAFARYVSGTGALPNLMMETEAAVARQEAFQALEAVYAEAKRLRAPSEEEVRTSVPGALGGE</sequence>
<dbReference type="RefSeq" id="WP_135248249.1">
    <property type="nucleotide sequence ID" value="NZ_SMLK01000001.1"/>
</dbReference>
<gene>
    <name evidence="1" type="ORF">EZ216_03905</name>
</gene>
<proteinExistence type="predicted"/>
<accession>A0A4Z0C9N1</accession>
<evidence type="ECO:0000313" key="1">
    <source>
        <dbReference type="EMBL" id="TFZ08313.1"/>
    </source>
</evidence>